<reference evidence="1" key="1">
    <citation type="submission" date="2019-08" db="EMBL/GenBank/DDBJ databases">
        <authorList>
            <person name="Kucharzyk K."/>
            <person name="Murdoch R.W."/>
            <person name="Higgins S."/>
            <person name="Loffler F."/>
        </authorList>
    </citation>
    <scope>NUCLEOTIDE SEQUENCE</scope>
</reference>
<gene>
    <name evidence="1" type="ORF">SDC9_209121</name>
</gene>
<organism evidence="1">
    <name type="scientific">bioreactor metagenome</name>
    <dbReference type="NCBI Taxonomy" id="1076179"/>
    <lineage>
        <taxon>unclassified sequences</taxon>
        <taxon>metagenomes</taxon>
        <taxon>ecological metagenomes</taxon>
    </lineage>
</organism>
<sequence length="117" mass="12983">MRDGDVIARVHANTLHVIGDSLYGALERTLEGEAGQLLSIRRRRHHRRQLDQLANVRHQGRKPAAPAQIVKISGDEVAFRGMKQLFKLGNDRVNIKALPGQVKGPQDQNALRIAQGP</sequence>
<dbReference type="EMBL" id="VSSQ01137932">
    <property type="protein sequence ID" value="MPN61384.1"/>
    <property type="molecule type" value="Genomic_DNA"/>
</dbReference>
<accession>A0A645JM26</accession>
<dbReference type="AlphaFoldDB" id="A0A645JM26"/>
<protein>
    <submittedName>
        <fullName evidence="1">Uncharacterized protein</fullName>
    </submittedName>
</protein>
<proteinExistence type="predicted"/>
<comment type="caution">
    <text evidence="1">The sequence shown here is derived from an EMBL/GenBank/DDBJ whole genome shotgun (WGS) entry which is preliminary data.</text>
</comment>
<evidence type="ECO:0000313" key="1">
    <source>
        <dbReference type="EMBL" id="MPN61384.1"/>
    </source>
</evidence>
<name>A0A645JM26_9ZZZZ</name>